<dbReference type="PANTHER" id="PTHR30154">
    <property type="entry name" value="LEUCINE-RESPONSIVE REGULATORY PROTEIN"/>
    <property type="match status" value="1"/>
</dbReference>
<protein>
    <submittedName>
        <fullName evidence="5">DNA-binding transcriptional regulator, Lrp family</fullName>
    </submittedName>
</protein>
<dbReference type="Pfam" id="PF01037">
    <property type="entry name" value="AsnC_trans_reg"/>
    <property type="match status" value="1"/>
</dbReference>
<dbReference type="EMBL" id="FODV01000026">
    <property type="protein sequence ID" value="SEP24572.1"/>
    <property type="molecule type" value="Genomic_DNA"/>
</dbReference>
<dbReference type="SMART" id="SM00344">
    <property type="entry name" value="HTH_ASNC"/>
    <property type="match status" value="1"/>
</dbReference>
<dbReference type="InterPro" id="IPR011008">
    <property type="entry name" value="Dimeric_a/b-barrel"/>
</dbReference>
<accession>A0A1H8WA84</accession>
<dbReference type="InterPro" id="IPR019888">
    <property type="entry name" value="Tscrpt_reg_AsnC-like"/>
</dbReference>
<keyword evidence="1" id="KW-0805">Transcription regulation</keyword>
<dbReference type="PANTHER" id="PTHR30154:SF34">
    <property type="entry name" value="TRANSCRIPTIONAL REGULATOR AZLB"/>
    <property type="match status" value="1"/>
</dbReference>
<dbReference type="CDD" id="cd00090">
    <property type="entry name" value="HTH_ARSR"/>
    <property type="match status" value="1"/>
</dbReference>
<dbReference type="RefSeq" id="WP_089827716.1">
    <property type="nucleotide sequence ID" value="NZ_FODV01000026.1"/>
</dbReference>
<evidence type="ECO:0000313" key="6">
    <source>
        <dbReference type="Proteomes" id="UP000199126"/>
    </source>
</evidence>
<dbReference type="InterPro" id="IPR019887">
    <property type="entry name" value="Tscrpt_reg_AsnC/Lrp_C"/>
</dbReference>
<dbReference type="InterPro" id="IPR036390">
    <property type="entry name" value="WH_DNA-bd_sf"/>
</dbReference>
<keyword evidence="6" id="KW-1185">Reference proteome</keyword>
<dbReference type="Gene3D" id="3.30.70.920">
    <property type="match status" value="1"/>
</dbReference>
<keyword evidence="2 5" id="KW-0238">DNA-binding</keyword>
<dbReference type="GO" id="GO:0043200">
    <property type="term" value="P:response to amino acid"/>
    <property type="evidence" value="ECO:0007669"/>
    <property type="project" value="TreeGrafter"/>
</dbReference>
<dbReference type="SUPFAM" id="SSF46785">
    <property type="entry name" value="Winged helix' DNA-binding domain"/>
    <property type="match status" value="1"/>
</dbReference>
<evidence type="ECO:0000256" key="1">
    <source>
        <dbReference type="ARBA" id="ARBA00023015"/>
    </source>
</evidence>
<name>A0A1H8WA84_9EURY</name>
<dbReference type="SUPFAM" id="SSF54909">
    <property type="entry name" value="Dimeric alpha+beta barrel"/>
    <property type="match status" value="1"/>
</dbReference>
<reference evidence="6" key="1">
    <citation type="submission" date="2016-10" db="EMBL/GenBank/DDBJ databases">
        <authorList>
            <person name="Varghese N."/>
            <person name="Submissions S."/>
        </authorList>
    </citation>
    <scope>NUCLEOTIDE SEQUENCE [LARGE SCALE GENOMIC DNA]</scope>
    <source>
        <strain evidence="6">CGMCC 1.10121</strain>
    </source>
</reference>
<dbReference type="InterPro" id="IPR036388">
    <property type="entry name" value="WH-like_DNA-bd_sf"/>
</dbReference>
<dbReference type="InterPro" id="IPR000485">
    <property type="entry name" value="AsnC-type_HTH_dom"/>
</dbReference>
<dbReference type="AlphaFoldDB" id="A0A1H8WA84"/>
<evidence type="ECO:0000313" key="5">
    <source>
        <dbReference type="EMBL" id="SEP24572.1"/>
    </source>
</evidence>
<dbReference type="Gene3D" id="1.10.10.10">
    <property type="entry name" value="Winged helix-like DNA-binding domain superfamily/Winged helix DNA-binding domain"/>
    <property type="match status" value="1"/>
</dbReference>
<gene>
    <name evidence="5" type="ORF">SAMN04487948_12610</name>
</gene>
<sequence length="164" mass="18419">MDDKDLRILKAVGTLESGSPDKIAEETGIPKSTVHYRLDRLQEEGIIKNDIFDIDFKKAGLNLTLVTEVWAEYGSEYHKQVGDKLGDVNGVNQVYFTLGDTDFVLISHLASRGMVEDLVSEFEEIDEISRTSSMFVITTIKDEPNPFNDYDLESLKDALLPDLS</sequence>
<feature type="domain" description="HTH asnC-type" evidence="4">
    <location>
        <begin position="1"/>
        <end position="62"/>
    </location>
</feature>
<proteinExistence type="predicted"/>
<dbReference type="PROSITE" id="PS50956">
    <property type="entry name" value="HTH_ASNC_2"/>
    <property type="match status" value="1"/>
</dbReference>
<dbReference type="OrthoDB" id="183514at2157"/>
<keyword evidence="3" id="KW-0804">Transcription</keyword>
<dbReference type="GO" id="GO:0043565">
    <property type="term" value="F:sequence-specific DNA binding"/>
    <property type="evidence" value="ECO:0007669"/>
    <property type="project" value="InterPro"/>
</dbReference>
<organism evidence="5 6">
    <name type="scientific">Halogranum amylolyticum</name>
    <dbReference type="NCBI Taxonomy" id="660520"/>
    <lineage>
        <taxon>Archaea</taxon>
        <taxon>Methanobacteriati</taxon>
        <taxon>Methanobacteriota</taxon>
        <taxon>Stenosarchaea group</taxon>
        <taxon>Halobacteria</taxon>
        <taxon>Halobacteriales</taxon>
        <taxon>Haloferacaceae</taxon>
    </lineage>
</organism>
<dbReference type="InterPro" id="IPR011991">
    <property type="entry name" value="ArsR-like_HTH"/>
</dbReference>
<evidence type="ECO:0000256" key="3">
    <source>
        <dbReference type="ARBA" id="ARBA00023163"/>
    </source>
</evidence>
<dbReference type="Pfam" id="PF13412">
    <property type="entry name" value="HTH_24"/>
    <property type="match status" value="1"/>
</dbReference>
<evidence type="ECO:0000259" key="4">
    <source>
        <dbReference type="PROSITE" id="PS50956"/>
    </source>
</evidence>
<dbReference type="GO" id="GO:0005829">
    <property type="term" value="C:cytosol"/>
    <property type="evidence" value="ECO:0007669"/>
    <property type="project" value="TreeGrafter"/>
</dbReference>
<evidence type="ECO:0000256" key="2">
    <source>
        <dbReference type="ARBA" id="ARBA00023125"/>
    </source>
</evidence>
<dbReference type="Proteomes" id="UP000199126">
    <property type="component" value="Unassembled WGS sequence"/>
</dbReference>